<evidence type="ECO:0000256" key="1">
    <source>
        <dbReference type="SAM" id="Phobius"/>
    </source>
</evidence>
<keyword evidence="1" id="KW-1133">Transmembrane helix</keyword>
<name>A0A2A2HT60_9EURY</name>
<feature type="transmembrane region" description="Helical" evidence="1">
    <location>
        <begin position="85"/>
        <end position="102"/>
    </location>
</feature>
<protein>
    <submittedName>
        <fullName evidence="2">Uncharacterized protein</fullName>
    </submittedName>
</protein>
<keyword evidence="3" id="KW-1185">Reference proteome</keyword>
<keyword evidence="1" id="KW-0472">Membrane</keyword>
<dbReference type="Proteomes" id="UP000218164">
    <property type="component" value="Unassembled WGS sequence"/>
</dbReference>
<reference evidence="2 3" key="1">
    <citation type="journal article" date="2017" name="BMC Genomics">
        <title>Genomic analysis of methanogenic archaea reveals a shift towards energy conservation.</title>
        <authorList>
            <person name="Gilmore S.P."/>
            <person name="Henske J.K."/>
            <person name="Sexton J.A."/>
            <person name="Solomon K.V."/>
            <person name="Seppala S."/>
            <person name="Yoo J.I."/>
            <person name="Huyett L.M."/>
            <person name="Pressman A."/>
            <person name="Cogan J.Z."/>
            <person name="Kivenson V."/>
            <person name="Peng X."/>
            <person name="Tan Y."/>
            <person name="Valentine D.L."/>
            <person name="O'Malley M.A."/>
        </authorList>
    </citation>
    <scope>NUCLEOTIDE SEQUENCE [LARGE SCALE GENOMIC DNA]</scope>
    <source>
        <strain evidence="2 3">MC-15</strain>
    </source>
</reference>
<dbReference type="EMBL" id="LMVP01000224">
    <property type="protein sequence ID" value="PAV12528.1"/>
    <property type="molecule type" value="Genomic_DNA"/>
</dbReference>
<accession>A0A2A2HT60</accession>
<proteinExistence type="predicted"/>
<dbReference type="OrthoDB" id="137950at2157"/>
<comment type="caution">
    <text evidence="2">The sequence shown here is derived from an EMBL/GenBank/DDBJ whole genome shotgun (WGS) entry which is preliminary data.</text>
</comment>
<gene>
    <name evidence="2" type="ORF">ASJ81_05915</name>
</gene>
<organism evidence="2 3">
    <name type="scientific">Methanosarcina spelaei</name>
    <dbReference type="NCBI Taxonomy" id="1036679"/>
    <lineage>
        <taxon>Archaea</taxon>
        <taxon>Methanobacteriati</taxon>
        <taxon>Methanobacteriota</taxon>
        <taxon>Stenosarchaea group</taxon>
        <taxon>Methanomicrobia</taxon>
        <taxon>Methanosarcinales</taxon>
        <taxon>Methanosarcinaceae</taxon>
        <taxon>Methanosarcina</taxon>
    </lineage>
</organism>
<evidence type="ECO:0000313" key="2">
    <source>
        <dbReference type="EMBL" id="PAV12528.1"/>
    </source>
</evidence>
<keyword evidence="1" id="KW-0812">Transmembrane</keyword>
<sequence>MRNVNKYGKLLLSAYIMKRMKSGGSPGKRGILHKYAKLALGAYLLNKLRSGRVEKEEEAKVEPEEMMLNEAEEVEKGMGRPSMRMGKMILGGLAGAVLLYSIKKRVAKKKGHRIAVG</sequence>
<evidence type="ECO:0000313" key="3">
    <source>
        <dbReference type="Proteomes" id="UP000218164"/>
    </source>
</evidence>
<dbReference type="AlphaFoldDB" id="A0A2A2HT60"/>